<gene>
    <name evidence="1" type="ORF">S01H4_22137</name>
</gene>
<evidence type="ECO:0000313" key="1">
    <source>
        <dbReference type="EMBL" id="GAG85144.1"/>
    </source>
</evidence>
<dbReference type="EMBL" id="BART01010102">
    <property type="protein sequence ID" value="GAG85144.1"/>
    <property type="molecule type" value="Genomic_DNA"/>
</dbReference>
<comment type="caution">
    <text evidence="1">The sequence shown here is derived from an EMBL/GenBank/DDBJ whole genome shotgun (WGS) entry which is preliminary data.</text>
</comment>
<dbReference type="AlphaFoldDB" id="X1AQU2"/>
<organism evidence="1">
    <name type="scientific">marine sediment metagenome</name>
    <dbReference type="NCBI Taxonomy" id="412755"/>
    <lineage>
        <taxon>unclassified sequences</taxon>
        <taxon>metagenomes</taxon>
        <taxon>ecological metagenomes</taxon>
    </lineage>
</organism>
<accession>X1AQU2</accession>
<proteinExistence type="predicted"/>
<reference evidence="1" key="1">
    <citation type="journal article" date="2014" name="Front. Microbiol.">
        <title>High frequency of phylogenetically diverse reductive dehalogenase-homologous genes in deep subseafloor sedimentary metagenomes.</title>
        <authorList>
            <person name="Kawai M."/>
            <person name="Futagami T."/>
            <person name="Toyoda A."/>
            <person name="Takaki Y."/>
            <person name="Nishi S."/>
            <person name="Hori S."/>
            <person name="Arai W."/>
            <person name="Tsubouchi T."/>
            <person name="Morono Y."/>
            <person name="Uchiyama I."/>
            <person name="Ito T."/>
            <person name="Fujiyama A."/>
            <person name="Inagaki F."/>
            <person name="Takami H."/>
        </authorList>
    </citation>
    <scope>NUCLEOTIDE SEQUENCE</scope>
    <source>
        <strain evidence="1">Expedition CK06-06</strain>
    </source>
</reference>
<name>X1AQU2_9ZZZZ</name>
<feature type="non-terminal residue" evidence="1">
    <location>
        <position position="1"/>
    </location>
</feature>
<sequence>ADFFEFTDAEWVKAEYGKKVVAVKDKTNPMRQIERATL</sequence>
<protein>
    <submittedName>
        <fullName evidence="1">Uncharacterized protein</fullName>
    </submittedName>
</protein>